<name>A0A1B6E7Z7_9HEMI</name>
<accession>A0A1B6E7Z7</accession>
<protein>
    <submittedName>
        <fullName evidence="2">Uncharacterized protein</fullName>
    </submittedName>
</protein>
<dbReference type="AlphaFoldDB" id="A0A1B6E7Z7"/>
<evidence type="ECO:0000256" key="1">
    <source>
        <dbReference type="SAM" id="MobiDB-lite"/>
    </source>
</evidence>
<dbReference type="EMBL" id="GEDC01003262">
    <property type="protein sequence ID" value="JAS34036.1"/>
    <property type="molecule type" value="Transcribed_RNA"/>
</dbReference>
<reference evidence="2" key="1">
    <citation type="submission" date="2015-12" db="EMBL/GenBank/DDBJ databases">
        <title>De novo transcriptome assembly of four potential Pierce s Disease insect vectors from Arizona vineyards.</title>
        <authorList>
            <person name="Tassone E.E."/>
        </authorList>
    </citation>
    <scope>NUCLEOTIDE SEQUENCE</scope>
</reference>
<feature type="region of interest" description="Disordered" evidence="1">
    <location>
        <begin position="39"/>
        <end position="70"/>
    </location>
</feature>
<organism evidence="2">
    <name type="scientific">Clastoptera arizonana</name>
    <name type="common">Arizona spittle bug</name>
    <dbReference type="NCBI Taxonomy" id="38151"/>
    <lineage>
        <taxon>Eukaryota</taxon>
        <taxon>Metazoa</taxon>
        <taxon>Ecdysozoa</taxon>
        <taxon>Arthropoda</taxon>
        <taxon>Hexapoda</taxon>
        <taxon>Insecta</taxon>
        <taxon>Pterygota</taxon>
        <taxon>Neoptera</taxon>
        <taxon>Paraneoptera</taxon>
        <taxon>Hemiptera</taxon>
        <taxon>Auchenorrhyncha</taxon>
        <taxon>Cercopoidea</taxon>
        <taxon>Clastopteridae</taxon>
        <taxon>Clastoptera</taxon>
    </lineage>
</organism>
<proteinExistence type="predicted"/>
<gene>
    <name evidence="2" type="ORF">g.43560</name>
</gene>
<feature type="compositionally biased region" description="Low complexity" evidence="1">
    <location>
        <begin position="44"/>
        <end position="70"/>
    </location>
</feature>
<sequence>INYDTPLSPVDVAQKRAERIAKDKQTASELAFMRGQLSSGAVVSTTPAPTNSTSTTSTTPNTSTQRSGTTTLTVQEVVNVGNQVVSRTVTSPSVSSQSPQRVVTANITAVTQSPTMTAKVLTAGKLSTTQIQQVYQRQAILRQQQMKALQSRAAAVAAASGSPGQKVAVTGVTTQQQARLQQVKQGGVTRTVTETEMAAILKRQALVAQASGTSKAGVSATATTISPAQILAQAGLQAQQPGQVATLVKAVPGQTHIPVPGITIPQVKAALGPGVKTAIPQQIRQITLQQQLLGQRKLPAQKVAQLSQVMVTNKAGVPAQLIVQSQKSGTSTMTMQQIQQAIKQAHPQQIAHMSASGQVVGTQAATGQVISHAMLTKAQQASGSVQARVIPVSSPQNLKQTIQVVSASGVRTSVPSVSIDSSGRPTVSVASALAGAIKVGTAAQQQALISQISALHQGQPIQVRQSPVRIQAAPSGTPLVAVAVSQAPLLTLPQQSTDNVGTSWSYITHPNKVTNPRQSPVSIKMCYLQLNS</sequence>
<evidence type="ECO:0000313" key="2">
    <source>
        <dbReference type="EMBL" id="JAS34036.1"/>
    </source>
</evidence>
<feature type="non-terminal residue" evidence="2">
    <location>
        <position position="1"/>
    </location>
</feature>